<keyword evidence="4" id="KW-0676">Redox-active center</keyword>
<reference evidence="6 7" key="1">
    <citation type="submission" date="2022-09" db="EMBL/GenBank/DDBJ databases">
        <title>Genome sequencing of Flavivirga sp. MEBiC05379.</title>
        <authorList>
            <person name="Oh H.-M."/>
            <person name="Kwon K.K."/>
            <person name="Park M.J."/>
            <person name="Yang S.-H."/>
        </authorList>
    </citation>
    <scope>NUCLEOTIDE SEQUENCE [LARGE SCALE GENOMIC DNA]</scope>
    <source>
        <strain evidence="6 7">MEBiC05379</strain>
    </source>
</reference>
<evidence type="ECO:0000313" key="6">
    <source>
        <dbReference type="EMBL" id="MEF3834023.1"/>
    </source>
</evidence>
<evidence type="ECO:0000256" key="1">
    <source>
        <dbReference type="ARBA" id="ARBA00004196"/>
    </source>
</evidence>
<evidence type="ECO:0000313" key="7">
    <source>
        <dbReference type="Proteomes" id="UP001337305"/>
    </source>
</evidence>
<comment type="subcellular location">
    <subcellularLocation>
        <location evidence="1">Cell envelope</location>
    </subcellularLocation>
</comment>
<dbReference type="InterPro" id="IPR000866">
    <property type="entry name" value="AhpC/TSA"/>
</dbReference>
<gene>
    <name evidence="6" type="ORF">N1F79_12860</name>
</gene>
<evidence type="ECO:0000256" key="4">
    <source>
        <dbReference type="ARBA" id="ARBA00023284"/>
    </source>
</evidence>
<accession>A0ABU7XTI6</accession>
<dbReference type="PROSITE" id="PS51352">
    <property type="entry name" value="THIOREDOXIN_2"/>
    <property type="match status" value="1"/>
</dbReference>
<dbReference type="CDD" id="cd02966">
    <property type="entry name" value="TlpA_like_family"/>
    <property type="match status" value="1"/>
</dbReference>
<dbReference type="RefSeq" id="WP_303306357.1">
    <property type="nucleotide sequence ID" value="NZ_JAODOP010000004.1"/>
</dbReference>
<dbReference type="PROSITE" id="PS51257">
    <property type="entry name" value="PROKAR_LIPOPROTEIN"/>
    <property type="match status" value="1"/>
</dbReference>
<proteinExistence type="predicted"/>
<evidence type="ECO:0000256" key="2">
    <source>
        <dbReference type="ARBA" id="ARBA00022748"/>
    </source>
</evidence>
<evidence type="ECO:0000259" key="5">
    <source>
        <dbReference type="PROSITE" id="PS51352"/>
    </source>
</evidence>
<feature type="domain" description="Thioredoxin" evidence="5">
    <location>
        <begin position="301"/>
        <end position="439"/>
    </location>
</feature>
<dbReference type="PANTHER" id="PTHR42852">
    <property type="entry name" value="THIOL:DISULFIDE INTERCHANGE PROTEIN DSBE"/>
    <property type="match status" value="1"/>
</dbReference>
<keyword evidence="7" id="KW-1185">Reference proteome</keyword>
<dbReference type="InterPro" id="IPR050553">
    <property type="entry name" value="Thioredoxin_ResA/DsbE_sf"/>
</dbReference>
<dbReference type="Pfam" id="PF00578">
    <property type="entry name" value="AhpC-TSA"/>
    <property type="match status" value="1"/>
</dbReference>
<dbReference type="InterPro" id="IPR036249">
    <property type="entry name" value="Thioredoxin-like_sf"/>
</dbReference>
<keyword evidence="2" id="KW-0201">Cytochrome c-type biogenesis</keyword>
<comment type="caution">
    <text evidence="6">The sequence shown here is derived from an EMBL/GenBank/DDBJ whole genome shotgun (WGS) entry which is preliminary data.</text>
</comment>
<evidence type="ECO:0000256" key="3">
    <source>
        <dbReference type="ARBA" id="ARBA00023157"/>
    </source>
</evidence>
<organism evidence="6 7">
    <name type="scientific">Flavivirga spongiicola</name>
    <dbReference type="NCBI Taxonomy" id="421621"/>
    <lineage>
        <taxon>Bacteria</taxon>
        <taxon>Pseudomonadati</taxon>
        <taxon>Bacteroidota</taxon>
        <taxon>Flavobacteriia</taxon>
        <taxon>Flavobacteriales</taxon>
        <taxon>Flavobacteriaceae</taxon>
        <taxon>Flavivirga</taxon>
    </lineage>
</organism>
<dbReference type="Gene3D" id="3.40.30.10">
    <property type="entry name" value="Glutaredoxin"/>
    <property type="match status" value="1"/>
</dbReference>
<keyword evidence="3" id="KW-1015">Disulfide bond</keyword>
<sequence>MKFRAILLFSTTLVLITSCLHEKILKLPITLQKGYGPFDSSFGGISPYSNDENDPWKKTHLKVSGVPKNWTDIKIGDINTDIYQSVYQNYYLGNITKEKYKELQNSWNWVPDSMNLSKNPIKCKIAFAFGKDSIGELKMVVDANNNHDFSDDNMFNPTEISPQDKNINKDSLAESNAIVVNFERYSNNKIIDISVPLLIIHMSQYNIFMCNFVQFATTNLNGEEIAIRSNNFLDLSYNNLGVIKVDNGLDKGEKVNYQKVVAKNEYLEIGNNIYKNLGIRKNENVLVLEKTNLPKNKLHSTQIGFNAFDFSGNHFKTKTPISLDSLKGKYVLLDFWATWCSPCIKEIPNLKDIYGKIDKSKFEIIGIVGDSSKESLKKIIEKDSISWPQILSTESNKIKESYGVQGYPSTFLLNPQGVIIAKNLRGKELEEKVRNIMSE</sequence>
<dbReference type="Proteomes" id="UP001337305">
    <property type="component" value="Unassembled WGS sequence"/>
</dbReference>
<dbReference type="EMBL" id="JAODOP010000004">
    <property type="protein sequence ID" value="MEF3834023.1"/>
    <property type="molecule type" value="Genomic_DNA"/>
</dbReference>
<dbReference type="SUPFAM" id="SSF52833">
    <property type="entry name" value="Thioredoxin-like"/>
    <property type="match status" value="1"/>
</dbReference>
<dbReference type="InterPro" id="IPR013766">
    <property type="entry name" value="Thioredoxin_domain"/>
</dbReference>
<name>A0ABU7XTI6_9FLAO</name>
<protein>
    <submittedName>
        <fullName evidence="6">TlpA family protein disulfide reductase</fullName>
    </submittedName>
</protein>
<dbReference type="PANTHER" id="PTHR42852:SF6">
    <property type="entry name" value="THIOL:DISULFIDE INTERCHANGE PROTEIN DSBE"/>
    <property type="match status" value="1"/>
</dbReference>